<dbReference type="InterPro" id="IPR029033">
    <property type="entry name" value="His_PPase_superfam"/>
</dbReference>
<dbReference type="EMBL" id="JAMTCK010000011">
    <property type="protein sequence ID" value="MCP2167820.1"/>
    <property type="molecule type" value="Genomic_DNA"/>
</dbReference>
<keyword evidence="3" id="KW-1185">Reference proteome</keyword>
<comment type="caution">
    <text evidence="2">The sequence shown here is derived from an EMBL/GenBank/DDBJ whole genome shotgun (WGS) entry which is preliminary data.</text>
</comment>
<dbReference type="InterPro" id="IPR013078">
    <property type="entry name" value="His_Pase_superF_clade-1"/>
</dbReference>
<dbReference type="InterPro" id="IPR050275">
    <property type="entry name" value="PGM_Phosphatase"/>
</dbReference>
<evidence type="ECO:0000256" key="1">
    <source>
        <dbReference type="SAM" id="MobiDB-lite"/>
    </source>
</evidence>
<dbReference type="GO" id="GO:0016791">
    <property type="term" value="F:phosphatase activity"/>
    <property type="evidence" value="ECO:0007669"/>
    <property type="project" value="TreeGrafter"/>
</dbReference>
<dbReference type="RefSeq" id="WP_253775062.1">
    <property type="nucleotide sequence ID" value="NZ_JAMTCK010000011.1"/>
</dbReference>
<feature type="compositionally biased region" description="Low complexity" evidence="1">
    <location>
        <begin position="219"/>
        <end position="233"/>
    </location>
</feature>
<dbReference type="SUPFAM" id="SSF53254">
    <property type="entry name" value="Phosphoglycerate mutase-like"/>
    <property type="match status" value="1"/>
</dbReference>
<dbReference type="AlphaFoldDB" id="A0AAE3GI26"/>
<proteinExistence type="predicted"/>
<reference evidence="2" key="1">
    <citation type="submission" date="2022-06" db="EMBL/GenBank/DDBJ databases">
        <title>Genomic Encyclopedia of Archaeal and Bacterial Type Strains, Phase II (KMG-II): from individual species to whole genera.</title>
        <authorList>
            <person name="Goeker M."/>
        </authorList>
    </citation>
    <scope>NUCLEOTIDE SEQUENCE</scope>
    <source>
        <strain evidence="2">DSM 43935</strain>
    </source>
</reference>
<dbReference type="Pfam" id="PF00300">
    <property type="entry name" value="His_Phos_1"/>
    <property type="match status" value="1"/>
</dbReference>
<dbReference type="Proteomes" id="UP001206128">
    <property type="component" value="Unassembled WGS sequence"/>
</dbReference>
<sequence length="248" mass="25562">MATVILLRHARSSANGSGVLAGRKAGVGLDDTGQGQAKALTDRLAAVPLARVVRSPLERCEQTLAPLLAARELTAHVEPDLSEVDYGEWTGRELKALLDEPLWKVVQQHPSAAVFPSGEGLAAVQARAVAAIRAHDAAVTAEHGAHAVWLACTHGDVIKAVLADALGQHLDSFQRIVVDPCSVSVIRYTEVRPFVLRVNDNGGDLRGIVPPPPAPATEDGATPADSAAAGPATPLSSDAVIGGSTGAS</sequence>
<dbReference type="InterPro" id="IPR022492">
    <property type="entry name" value="Phosphomutase_MSMEG4193_put"/>
</dbReference>
<feature type="region of interest" description="Disordered" evidence="1">
    <location>
        <begin position="205"/>
        <end position="248"/>
    </location>
</feature>
<dbReference type="PANTHER" id="PTHR48100:SF2">
    <property type="entry name" value="CONSERVED PROTEIN"/>
    <property type="match status" value="1"/>
</dbReference>
<evidence type="ECO:0000313" key="2">
    <source>
        <dbReference type="EMBL" id="MCP2167820.1"/>
    </source>
</evidence>
<name>A0AAE3GI26_9PSEU</name>
<gene>
    <name evidence="2" type="ORF">LX83_004693</name>
</gene>
<dbReference type="NCBIfam" id="TIGR03848">
    <property type="entry name" value="MSMEG_4193"/>
    <property type="match status" value="1"/>
</dbReference>
<dbReference type="PANTHER" id="PTHR48100">
    <property type="entry name" value="BROAD-SPECIFICITY PHOSPHATASE YOR283W-RELATED"/>
    <property type="match status" value="1"/>
</dbReference>
<evidence type="ECO:0000313" key="3">
    <source>
        <dbReference type="Proteomes" id="UP001206128"/>
    </source>
</evidence>
<dbReference type="SMART" id="SM00855">
    <property type="entry name" value="PGAM"/>
    <property type="match status" value="1"/>
</dbReference>
<dbReference type="Gene3D" id="3.40.50.1240">
    <property type="entry name" value="Phosphoglycerate mutase-like"/>
    <property type="match status" value="1"/>
</dbReference>
<dbReference type="CDD" id="cd07067">
    <property type="entry name" value="HP_PGM_like"/>
    <property type="match status" value="1"/>
</dbReference>
<dbReference type="GO" id="GO:0005737">
    <property type="term" value="C:cytoplasm"/>
    <property type="evidence" value="ECO:0007669"/>
    <property type="project" value="TreeGrafter"/>
</dbReference>
<protein>
    <submittedName>
        <fullName evidence="2">Phosphomutase, MSMEG_4193 family</fullName>
    </submittedName>
</protein>
<accession>A0AAE3GI26</accession>
<organism evidence="2 3">
    <name type="scientific">Goodfellowiella coeruleoviolacea</name>
    <dbReference type="NCBI Taxonomy" id="334858"/>
    <lineage>
        <taxon>Bacteria</taxon>
        <taxon>Bacillati</taxon>
        <taxon>Actinomycetota</taxon>
        <taxon>Actinomycetes</taxon>
        <taxon>Pseudonocardiales</taxon>
        <taxon>Pseudonocardiaceae</taxon>
        <taxon>Goodfellowiella</taxon>
    </lineage>
</organism>